<dbReference type="InterPro" id="IPR036404">
    <property type="entry name" value="Jacalin-like_lectin_dom_sf"/>
</dbReference>
<dbReference type="AlphaFoldDB" id="G5AC83"/>
<keyword evidence="3" id="KW-1185">Reference proteome</keyword>
<dbReference type="EMBL" id="JH159163">
    <property type="protein sequence ID" value="EGZ06957.1"/>
    <property type="molecule type" value="Genomic_DNA"/>
</dbReference>
<dbReference type="SMART" id="SM00915">
    <property type="entry name" value="Jacalin"/>
    <property type="match status" value="1"/>
</dbReference>
<dbReference type="PANTHER" id="PTHR16320:SF1">
    <property type="entry name" value="SPHINGOMYELINASE DDB_G0288017"/>
    <property type="match status" value="1"/>
</dbReference>
<dbReference type="InterPro" id="IPR038772">
    <property type="entry name" value="Sph/SMPD2-like"/>
</dbReference>
<proteinExistence type="predicted"/>
<dbReference type="SUPFAM" id="SSF56219">
    <property type="entry name" value="DNase I-like"/>
    <property type="match status" value="1"/>
</dbReference>
<dbReference type="InParanoid" id="G5AC83"/>
<organism evidence="2 3">
    <name type="scientific">Phytophthora sojae (strain P6497)</name>
    <name type="common">Soybean stem and root rot agent</name>
    <name type="synonym">Phytophthora megasperma f. sp. glycines</name>
    <dbReference type="NCBI Taxonomy" id="1094619"/>
    <lineage>
        <taxon>Eukaryota</taxon>
        <taxon>Sar</taxon>
        <taxon>Stramenopiles</taxon>
        <taxon>Oomycota</taxon>
        <taxon>Peronosporomycetes</taxon>
        <taxon>Peronosporales</taxon>
        <taxon>Peronosporaceae</taxon>
        <taxon>Phytophthora</taxon>
    </lineage>
</organism>
<dbReference type="GO" id="GO:0005737">
    <property type="term" value="C:cytoplasm"/>
    <property type="evidence" value="ECO:0007669"/>
    <property type="project" value="TreeGrafter"/>
</dbReference>
<dbReference type="KEGG" id="psoj:PHYSODRAFT_249965"/>
<protein>
    <recommendedName>
        <fullName evidence="1">Jacalin-type lectin domain-containing protein</fullName>
    </recommendedName>
</protein>
<dbReference type="PANTHER" id="PTHR16320">
    <property type="entry name" value="SPHINGOMYELINASE FAMILY MEMBER"/>
    <property type="match status" value="1"/>
</dbReference>
<dbReference type="PROSITE" id="PS51752">
    <property type="entry name" value="JACALIN_LECTIN"/>
    <property type="match status" value="1"/>
</dbReference>
<dbReference type="SMR" id="G5AC83"/>
<gene>
    <name evidence="2" type="ORF">PHYSODRAFT_249965</name>
</gene>
<accession>G5AC83</accession>
<dbReference type="RefSeq" id="XP_009537721.1">
    <property type="nucleotide sequence ID" value="XM_009539426.1"/>
</dbReference>
<dbReference type="Gene3D" id="2.100.10.30">
    <property type="entry name" value="Jacalin-like lectin domain"/>
    <property type="match status" value="1"/>
</dbReference>
<name>G5AC83_PHYSP</name>
<dbReference type="InterPro" id="IPR036691">
    <property type="entry name" value="Endo/exonu/phosph_ase_sf"/>
</dbReference>
<dbReference type="SUPFAM" id="SSF51101">
    <property type="entry name" value="Mannose-binding lectins"/>
    <property type="match status" value="1"/>
</dbReference>
<dbReference type="InterPro" id="IPR001229">
    <property type="entry name" value="Jacalin-like_lectin_dom"/>
</dbReference>
<dbReference type="Proteomes" id="UP000002640">
    <property type="component" value="Unassembled WGS sequence"/>
</dbReference>
<evidence type="ECO:0000313" key="3">
    <source>
        <dbReference type="Proteomes" id="UP000002640"/>
    </source>
</evidence>
<evidence type="ECO:0000313" key="2">
    <source>
        <dbReference type="EMBL" id="EGZ06957.1"/>
    </source>
</evidence>
<dbReference type="Pfam" id="PF01419">
    <property type="entry name" value="Jacalin"/>
    <property type="match status" value="1"/>
</dbReference>
<feature type="domain" description="Jacalin-type lectin" evidence="1">
    <location>
        <begin position="231"/>
        <end position="392"/>
    </location>
</feature>
<sequence>MTAPANTFTALSYNIGGLAGLVSTNDRVGPVKEIGKRIADWDIVNVQEDLYLHAFLYDADTHAYRSESDGGVTYRRNGVDGGSGLNTLSRLPFSNTSTFGRTKWVECSNFDGRDCDISKGFSLVEIQIADGVSLDVYNLHADTVFTAEDEKARAANLAQLGDFIAANSASNAVLVMGDTNTKYTSAGDTIREFLDGQKLTDAWVQTIRKGKAPEKGSPELKCDLAAVTNDCEVSNRILFRGNNYINLAVDTWNNEHKAFLAADGKTLSNNVPVSSKFSWTLNPDLHLSNAYGGPHAVWFSDIALAAPGQTVTSVTIRSGRWLITSMELHWGSHKGKTRIFYLKFSTNKDHFVEGGHRTAASTIAKAPDGFQLVGFHGRSGDEIDALGAIFTKVAAST</sequence>
<reference evidence="2 3" key="1">
    <citation type="journal article" date="2006" name="Science">
        <title>Phytophthora genome sequences uncover evolutionary origins and mechanisms of pathogenesis.</title>
        <authorList>
            <person name="Tyler B.M."/>
            <person name="Tripathy S."/>
            <person name="Zhang X."/>
            <person name="Dehal P."/>
            <person name="Jiang R.H."/>
            <person name="Aerts A."/>
            <person name="Arredondo F.D."/>
            <person name="Baxter L."/>
            <person name="Bensasson D."/>
            <person name="Beynon J.L."/>
            <person name="Chapman J."/>
            <person name="Damasceno C.M."/>
            <person name="Dorrance A.E."/>
            <person name="Dou D."/>
            <person name="Dickerman A.W."/>
            <person name="Dubchak I.L."/>
            <person name="Garbelotto M."/>
            <person name="Gijzen M."/>
            <person name="Gordon S.G."/>
            <person name="Govers F."/>
            <person name="Grunwald N.J."/>
            <person name="Huang W."/>
            <person name="Ivors K.L."/>
            <person name="Jones R.W."/>
            <person name="Kamoun S."/>
            <person name="Krampis K."/>
            <person name="Lamour K.H."/>
            <person name="Lee M.K."/>
            <person name="McDonald W.H."/>
            <person name="Medina M."/>
            <person name="Meijer H.J."/>
            <person name="Nordberg E.K."/>
            <person name="Maclean D.J."/>
            <person name="Ospina-Giraldo M.D."/>
            <person name="Morris P.F."/>
            <person name="Phuntumart V."/>
            <person name="Putnam N.H."/>
            <person name="Rash S."/>
            <person name="Rose J.K."/>
            <person name="Sakihama Y."/>
            <person name="Salamov A.A."/>
            <person name="Savidor A."/>
            <person name="Scheuring C.F."/>
            <person name="Smith B.M."/>
            <person name="Sobral B.W."/>
            <person name="Terry A."/>
            <person name="Torto-Alalibo T.A."/>
            <person name="Win J."/>
            <person name="Xu Z."/>
            <person name="Zhang H."/>
            <person name="Grigoriev I.V."/>
            <person name="Rokhsar D.S."/>
            <person name="Boore J.L."/>
        </authorList>
    </citation>
    <scope>NUCLEOTIDE SEQUENCE [LARGE SCALE GENOMIC DNA]</scope>
    <source>
        <strain evidence="2 3">P6497</strain>
    </source>
</reference>
<dbReference type="Gene3D" id="3.60.10.10">
    <property type="entry name" value="Endonuclease/exonuclease/phosphatase"/>
    <property type="match status" value="1"/>
</dbReference>
<dbReference type="GeneID" id="20637987"/>
<dbReference type="GO" id="GO:0004767">
    <property type="term" value="F:sphingomyelin phosphodiesterase activity"/>
    <property type="evidence" value="ECO:0007669"/>
    <property type="project" value="InterPro"/>
</dbReference>
<evidence type="ECO:0000259" key="1">
    <source>
        <dbReference type="PROSITE" id="PS51752"/>
    </source>
</evidence>